<keyword evidence="2" id="KW-0964">Secreted</keyword>
<dbReference type="GO" id="GO:0006979">
    <property type="term" value="P:response to oxidative stress"/>
    <property type="evidence" value="ECO:0007669"/>
    <property type="project" value="InterPro"/>
</dbReference>
<dbReference type="GO" id="GO:0020037">
    <property type="term" value="F:heme binding"/>
    <property type="evidence" value="ECO:0007669"/>
    <property type="project" value="InterPro"/>
</dbReference>
<keyword evidence="4" id="KW-0732">Signal</keyword>
<dbReference type="SUPFAM" id="SSF63446">
    <property type="entry name" value="Type I dockerin domain"/>
    <property type="match status" value="1"/>
</dbReference>
<dbReference type="OrthoDB" id="9765610at2"/>
<dbReference type="Pfam" id="PF03098">
    <property type="entry name" value="An_peroxidase"/>
    <property type="match status" value="1"/>
</dbReference>
<dbReference type="GO" id="GO:0000272">
    <property type="term" value="P:polysaccharide catabolic process"/>
    <property type="evidence" value="ECO:0007669"/>
    <property type="project" value="InterPro"/>
</dbReference>
<dbReference type="Pfam" id="PF18962">
    <property type="entry name" value="Por_Secre_tail"/>
    <property type="match status" value="1"/>
</dbReference>
<gene>
    <name evidence="6" type="ORF">FUA23_15495</name>
</gene>
<dbReference type="InterPro" id="IPR016134">
    <property type="entry name" value="Dockerin_dom"/>
</dbReference>
<dbReference type="InterPro" id="IPR010255">
    <property type="entry name" value="Haem_peroxidase_sf"/>
</dbReference>
<dbReference type="InterPro" id="IPR036439">
    <property type="entry name" value="Dockerin_dom_sf"/>
</dbReference>
<dbReference type="CDD" id="cd09822">
    <property type="entry name" value="peroxinectin_like_bacterial"/>
    <property type="match status" value="1"/>
</dbReference>
<dbReference type="GO" id="GO:0004601">
    <property type="term" value="F:peroxidase activity"/>
    <property type="evidence" value="ECO:0007669"/>
    <property type="project" value="InterPro"/>
</dbReference>
<dbReference type="PROSITE" id="PS51766">
    <property type="entry name" value="DOCKERIN"/>
    <property type="match status" value="1"/>
</dbReference>
<keyword evidence="7" id="KW-1185">Reference proteome</keyword>
<evidence type="ECO:0000313" key="6">
    <source>
        <dbReference type="EMBL" id="TXF88214.1"/>
    </source>
</evidence>
<dbReference type="Gene3D" id="1.10.640.10">
    <property type="entry name" value="Haem peroxidase domain superfamily, animal type"/>
    <property type="match status" value="1"/>
</dbReference>
<dbReference type="PRINTS" id="PR00457">
    <property type="entry name" value="ANPEROXIDASE"/>
</dbReference>
<dbReference type="AlphaFoldDB" id="A0A5C7FLF0"/>
<keyword evidence="3" id="KW-0325">Glycoprotein</keyword>
<dbReference type="Gene3D" id="1.10.1330.10">
    <property type="entry name" value="Dockerin domain"/>
    <property type="match status" value="1"/>
</dbReference>
<evidence type="ECO:0000256" key="4">
    <source>
        <dbReference type="SAM" id="SignalP"/>
    </source>
</evidence>
<sequence length="948" mass="104283">MKLKLLLSCCLLFSFIPSQAQTVDTDLYRTFTGESNNPDQQNWGASHTALIRLAGDGYVDGQSIPPGENRPNPRTVSNTLFAQEGLFNDPVGLSDYTWVFGQFIDHDVTLTEIPQEYTPIPVPAGDPDFDPFFFGSVVIPFNRNAPRPNTGFGIGNPRNYNNDISAFIDGSGVYGSDEARANWLRSFSDGKLKVSSGNLMPYNTIDGEIDSPLDPTAPHMDDAVGRSPYHFVAGDVRANENPLLASFHTLFVREHNLQCERLKSEHPDWDDEQLYQHARKIVGGLIQAIVYNEWLPAMGVPVGEYQGYDPQVNPQLTNTFTAAAFRVGHTLLNGNLRRLDVNGNVIPEGNMTLRDAFFNPTVLAEVGLDPFLRGMAEQVQQKMDSKVVDDVRNFLFGPPGAGGLDLASINIMRGRDRGLPSYNNIRLAYNLPINFTFDQINPDQEVYTVLETLYDNNIEEIDPWVAMLAERSENGSIFGSTIRRIMETQFSNLRTGDRFFYLNDPVLSEDEKDMIHTTTFQEIVMRNSSIELMQENVFEAMPFSEICGDAVTSTDGWIQVHTVGTQLPDVTVSANGDNGSVMGTSVTSDLGFYEFETLPACQDIVLTASLNDDWVSGVNIFDMIAINRHLLGLQYLENPYQLIAGDVNNDKSLDVMDIIDISRQQLGYIDSFPGGNAQPWIFIPAGYDFVDPEFPFDEDIPFSIDFARVPPSEINQGFVAIKLGDVNADLQIDANNQPPGLWVEVPEEEIAAGDQRTIELQFSGEELNGFQFGLQAQGLRVLDVVSTDLPESAYRLRDGELQFVSLENGTTRHSVVLTVQADRSGPLADMFSLTPDTAPVAVDLSGAPRSVQIGTTAGAGSVALESTVSPNPFTNSVRLSFASPLTESANLELLDVNGRTLYTEVLTAGTESSRIDGLSLPAGTYLVRVLSAASGDVLFRKTLQSVAR</sequence>
<dbReference type="PROSITE" id="PS50292">
    <property type="entry name" value="PEROXIDASE_3"/>
    <property type="match status" value="1"/>
</dbReference>
<dbReference type="InterPro" id="IPR026444">
    <property type="entry name" value="Secre_tail"/>
</dbReference>
<dbReference type="PANTHER" id="PTHR11475">
    <property type="entry name" value="OXIDASE/PEROXIDASE"/>
    <property type="match status" value="1"/>
</dbReference>
<dbReference type="EMBL" id="VOXD01000025">
    <property type="protein sequence ID" value="TXF88214.1"/>
    <property type="molecule type" value="Genomic_DNA"/>
</dbReference>
<dbReference type="NCBIfam" id="TIGR04183">
    <property type="entry name" value="Por_Secre_tail"/>
    <property type="match status" value="1"/>
</dbReference>
<proteinExistence type="predicted"/>
<evidence type="ECO:0000256" key="1">
    <source>
        <dbReference type="ARBA" id="ARBA00004613"/>
    </source>
</evidence>
<evidence type="ECO:0000259" key="5">
    <source>
        <dbReference type="PROSITE" id="PS51766"/>
    </source>
</evidence>
<evidence type="ECO:0000256" key="3">
    <source>
        <dbReference type="ARBA" id="ARBA00023180"/>
    </source>
</evidence>
<reference evidence="6 7" key="1">
    <citation type="submission" date="2019-08" db="EMBL/GenBank/DDBJ databases">
        <title>Lewinella sp. strain SSH13 Genome sequencing and assembly.</title>
        <authorList>
            <person name="Kim I."/>
        </authorList>
    </citation>
    <scope>NUCLEOTIDE SEQUENCE [LARGE SCALE GENOMIC DNA]</scope>
    <source>
        <strain evidence="6 7">SSH13</strain>
    </source>
</reference>
<feature type="chain" id="PRO_5022760871" evidence="4">
    <location>
        <begin position="21"/>
        <end position="948"/>
    </location>
</feature>
<feature type="domain" description="Dockerin" evidence="5">
    <location>
        <begin position="603"/>
        <end position="674"/>
    </location>
</feature>
<dbReference type="InterPro" id="IPR037120">
    <property type="entry name" value="Haem_peroxidase_sf_animal"/>
</dbReference>
<comment type="caution">
    <text evidence="6">The sequence shown here is derived from an EMBL/GenBank/DDBJ whole genome shotgun (WGS) entry which is preliminary data.</text>
</comment>
<feature type="signal peptide" evidence="4">
    <location>
        <begin position="1"/>
        <end position="20"/>
    </location>
</feature>
<dbReference type="CDD" id="cd14252">
    <property type="entry name" value="Dockerin_like"/>
    <property type="match status" value="1"/>
</dbReference>
<dbReference type="GO" id="GO:0005576">
    <property type="term" value="C:extracellular region"/>
    <property type="evidence" value="ECO:0007669"/>
    <property type="project" value="UniProtKB-SubCell"/>
</dbReference>
<comment type="subcellular location">
    <subcellularLocation>
        <location evidence="1">Secreted</location>
    </subcellularLocation>
</comment>
<dbReference type="Proteomes" id="UP000321907">
    <property type="component" value="Unassembled WGS sequence"/>
</dbReference>
<name>A0A5C7FLF0_9BACT</name>
<dbReference type="PANTHER" id="PTHR11475:SF4">
    <property type="entry name" value="CHORION PEROXIDASE"/>
    <property type="match status" value="1"/>
</dbReference>
<accession>A0A5C7FLF0</accession>
<dbReference type="SUPFAM" id="SSF48113">
    <property type="entry name" value="Heme-dependent peroxidases"/>
    <property type="match status" value="1"/>
</dbReference>
<dbReference type="InterPro" id="IPR019791">
    <property type="entry name" value="Haem_peroxidase_animal"/>
</dbReference>
<organism evidence="6 7">
    <name type="scientific">Neolewinella aurantiaca</name>
    <dbReference type="NCBI Taxonomy" id="2602767"/>
    <lineage>
        <taxon>Bacteria</taxon>
        <taxon>Pseudomonadati</taxon>
        <taxon>Bacteroidota</taxon>
        <taxon>Saprospiria</taxon>
        <taxon>Saprospirales</taxon>
        <taxon>Lewinellaceae</taxon>
        <taxon>Neolewinella</taxon>
    </lineage>
</organism>
<evidence type="ECO:0000256" key="2">
    <source>
        <dbReference type="ARBA" id="ARBA00022525"/>
    </source>
</evidence>
<protein>
    <submittedName>
        <fullName evidence="6">T9SS type A sorting domain-containing protein</fullName>
    </submittedName>
</protein>
<evidence type="ECO:0000313" key="7">
    <source>
        <dbReference type="Proteomes" id="UP000321907"/>
    </source>
</evidence>